<comment type="caution">
    <text evidence="8">The sequence shown here is derived from an EMBL/GenBank/DDBJ whole genome shotgun (WGS) entry which is preliminary data.</text>
</comment>
<comment type="similarity">
    <text evidence="3">Belongs to the FMN-dependent alpha-hydroxy acid dehydrogenase family.</text>
</comment>
<sequence length="383" mass="42193">MRSQILASALISGAMAARPFLDQPDTGLQLVVGDLAKGELPKLEQMVGLPDFEWAAENYLPVENFTYYRNGAAGEWSFRNNLEVFQRFRFKPRVMVDVTNIENTLPTTILGHNFSAPIFISPCAKAGNAHPDAEKNLMKGAAEGDILYMPSLYASLSIEEIAKAKADGQVVFQQLYLTGNDTKNQELFDRSEKAGANALVFTVDSAANGNRHRAARFGVGSANTDYTYITWDFYKKIQKMTKLPIILKGITTVEDAKLAVEHGVPAIILSNHGSRQLDGSPSSLEVALEIHEEAPEVFKQIEVYADGGVRYGADVLKLLSLGVKAVGLGRPFMYSNIFGVDGVKKVIDILKYEISVDAGNLGVPDLHKINPSYVKWKYNNWNQ</sequence>
<proteinExistence type="inferred from homology"/>
<feature type="binding site" evidence="5">
    <location>
        <position position="67"/>
    </location>
    <ligand>
        <name>glyoxylate</name>
        <dbReference type="ChEBI" id="CHEBI:36655"/>
    </ligand>
</feature>
<evidence type="ECO:0000256" key="6">
    <source>
        <dbReference type="SAM" id="SignalP"/>
    </source>
</evidence>
<feature type="binding site" evidence="5">
    <location>
        <position position="202"/>
    </location>
    <ligand>
        <name>FMN</name>
        <dbReference type="ChEBI" id="CHEBI:58210"/>
    </ligand>
</feature>
<feature type="chain" id="PRO_5017240367" evidence="6">
    <location>
        <begin position="17"/>
        <end position="383"/>
    </location>
</feature>
<organism evidence="8 9">
    <name type="scientific">Fusarium longipes</name>
    <dbReference type="NCBI Taxonomy" id="694270"/>
    <lineage>
        <taxon>Eukaryota</taxon>
        <taxon>Fungi</taxon>
        <taxon>Dikarya</taxon>
        <taxon>Ascomycota</taxon>
        <taxon>Pezizomycotina</taxon>
        <taxon>Sordariomycetes</taxon>
        <taxon>Hypocreomycetidae</taxon>
        <taxon>Hypocreales</taxon>
        <taxon>Nectriaceae</taxon>
        <taxon>Fusarium</taxon>
    </lineage>
</organism>
<dbReference type="CDD" id="cd02922">
    <property type="entry name" value="FCB2_FMN"/>
    <property type="match status" value="1"/>
</dbReference>
<dbReference type="PANTHER" id="PTHR10578">
    <property type="entry name" value="S -2-HYDROXY-ACID OXIDASE-RELATED"/>
    <property type="match status" value="1"/>
</dbReference>
<feature type="binding site" evidence="5">
    <location>
        <position position="275"/>
    </location>
    <ligand>
        <name>glyoxylate</name>
        <dbReference type="ChEBI" id="CHEBI:36655"/>
    </ligand>
</feature>
<feature type="binding site" evidence="5">
    <location>
        <begin position="329"/>
        <end position="330"/>
    </location>
    <ligand>
        <name>FMN</name>
        <dbReference type="ChEBI" id="CHEBI:58210"/>
    </ligand>
</feature>
<feature type="active site" description="Proton acceptor" evidence="4">
    <location>
        <position position="272"/>
    </location>
</feature>
<dbReference type="PIRSF" id="PIRSF000138">
    <property type="entry name" value="Al-hdrx_acd_dh"/>
    <property type="match status" value="1"/>
</dbReference>
<evidence type="ECO:0000256" key="3">
    <source>
        <dbReference type="ARBA" id="ARBA00024042"/>
    </source>
</evidence>
<feature type="binding site" evidence="5">
    <location>
        <position position="272"/>
    </location>
    <ligand>
        <name>glyoxylate</name>
        <dbReference type="ChEBI" id="CHEBI:36655"/>
    </ligand>
</feature>
<reference evidence="8 9" key="1">
    <citation type="journal article" date="2018" name="PLoS Pathog.">
        <title>Evolution of structural diversity of trichothecenes, a family of toxins produced by plant pathogenic and entomopathogenic fungi.</title>
        <authorList>
            <person name="Proctor R.H."/>
            <person name="McCormick S.P."/>
            <person name="Kim H.S."/>
            <person name="Cardoza R.E."/>
            <person name="Stanley A.M."/>
            <person name="Lindo L."/>
            <person name="Kelly A."/>
            <person name="Brown D.W."/>
            <person name="Lee T."/>
            <person name="Vaughan M.M."/>
            <person name="Alexander N.J."/>
            <person name="Busman M."/>
            <person name="Gutierrez S."/>
        </authorList>
    </citation>
    <scope>NUCLEOTIDE SEQUENCE [LARGE SCALE GENOMIC DNA]</scope>
    <source>
        <strain evidence="8 9">NRRL 20695</strain>
    </source>
</reference>
<feature type="domain" description="FMN hydroxy acid dehydrogenase" evidence="7">
    <location>
        <begin position="41"/>
        <end position="379"/>
    </location>
</feature>
<keyword evidence="5" id="KW-0285">Flavoprotein</keyword>
<dbReference type="GO" id="GO:0010181">
    <property type="term" value="F:FMN binding"/>
    <property type="evidence" value="ECO:0007669"/>
    <property type="project" value="InterPro"/>
</dbReference>
<dbReference type="PROSITE" id="PS51349">
    <property type="entry name" value="FMN_HYDROXY_ACID_DH_2"/>
    <property type="match status" value="1"/>
</dbReference>
<dbReference type="SUPFAM" id="SSF51395">
    <property type="entry name" value="FMN-linked oxidoreductases"/>
    <property type="match status" value="1"/>
</dbReference>
<evidence type="ECO:0000256" key="4">
    <source>
        <dbReference type="PIRSR" id="PIRSR000138-1"/>
    </source>
</evidence>
<dbReference type="InterPro" id="IPR037458">
    <property type="entry name" value="L-MDH/L-LDH_FMN-bd"/>
</dbReference>
<feature type="binding site" evidence="5">
    <location>
        <position position="174"/>
    </location>
    <ligand>
        <name>FMN</name>
        <dbReference type="ChEBI" id="CHEBI:58210"/>
    </ligand>
</feature>
<dbReference type="PANTHER" id="PTHR10578:SF140">
    <property type="entry name" value="FMN HYDROXY ACID DEHYDROGENASE DOMAIN-CONTAINING PROTEIN"/>
    <property type="match status" value="1"/>
</dbReference>
<dbReference type="Proteomes" id="UP000266234">
    <property type="component" value="Unassembled WGS sequence"/>
</dbReference>
<feature type="binding site" evidence="5">
    <location>
        <position position="176"/>
    </location>
    <ligand>
        <name>glyoxylate</name>
        <dbReference type="ChEBI" id="CHEBI:36655"/>
    </ligand>
</feature>
<feature type="binding site" evidence="5">
    <location>
        <begin position="306"/>
        <end position="310"/>
    </location>
    <ligand>
        <name>FMN</name>
        <dbReference type="ChEBI" id="CHEBI:58210"/>
    </ligand>
</feature>
<dbReference type="InterPro" id="IPR037396">
    <property type="entry name" value="FMN_HAD"/>
</dbReference>
<dbReference type="GO" id="GO:0016491">
    <property type="term" value="F:oxidoreductase activity"/>
    <property type="evidence" value="ECO:0007669"/>
    <property type="project" value="UniProtKB-KW"/>
</dbReference>
<feature type="binding site" evidence="5">
    <location>
        <position position="270"/>
    </location>
    <ligand>
        <name>FMN</name>
        <dbReference type="ChEBI" id="CHEBI:58210"/>
    </ligand>
</feature>
<comment type="cofactor">
    <cofactor evidence="1">
        <name>FMN</name>
        <dbReference type="ChEBI" id="CHEBI:58210"/>
    </cofactor>
</comment>
<keyword evidence="2" id="KW-0560">Oxidoreductase</keyword>
<dbReference type="InterPro" id="IPR013785">
    <property type="entry name" value="Aldolase_TIM"/>
</dbReference>
<dbReference type="STRING" id="694270.A0A395T581"/>
<feature type="binding site" evidence="5">
    <location>
        <position position="211"/>
    </location>
    <ligand>
        <name>glyoxylate</name>
        <dbReference type="ChEBI" id="CHEBI:36655"/>
    </ligand>
</feature>
<accession>A0A395T581</accession>
<dbReference type="OrthoDB" id="1925334at2759"/>
<dbReference type="AlphaFoldDB" id="A0A395T581"/>
<evidence type="ECO:0000259" key="7">
    <source>
        <dbReference type="PROSITE" id="PS51349"/>
    </source>
</evidence>
<dbReference type="EMBL" id="PXOG01000040">
    <property type="protein sequence ID" value="RGP79868.1"/>
    <property type="molecule type" value="Genomic_DNA"/>
</dbReference>
<evidence type="ECO:0000256" key="5">
    <source>
        <dbReference type="PIRSR" id="PIRSR000138-2"/>
    </source>
</evidence>
<name>A0A395T581_9HYPO</name>
<keyword evidence="5" id="KW-0288">FMN</keyword>
<keyword evidence="9" id="KW-1185">Reference proteome</keyword>
<feature type="binding site" evidence="5">
    <location>
        <position position="248"/>
    </location>
    <ligand>
        <name>FMN</name>
        <dbReference type="ChEBI" id="CHEBI:58210"/>
    </ligand>
</feature>
<feature type="binding site" evidence="5">
    <location>
        <begin position="122"/>
        <end position="124"/>
    </location>
    <ligand>
        <name>FMN</name>
        <dbReference type="ChEBI" id="CHEBI:58210"/>
    </ligand>
</feature>
<feature type="signal peptide" evidence="6">
    <location>
        <begin position="1"/>
        <end position="16"/>
    </location>
</feature>
<dbReference type="Gene3D" id="3.20.20.70">
    <property type="entry name" value="Aldolase class I"/>
    <property type="match status" value="2"/>
</dbReference>
<feature type="binding site" evidence="5">
    <location>
        <position position="151"/>
    </location>
    <ligand>
        <name>FMN</name>
        <dbReference type="ChEBI" id="CHEBI:58210"/>
    </ligand>
</feature>
<protein>
    <submittedName>
        <fullName evidence="8">Fmn-dependent dehydrogenase</fullName>
    </submittedName>
</protein>
<keyword evidence="6" id="KW-0732">Signal</keyword>
<dbReference type="InterPro" id="IPR000262">
    <property type="entry name" value="FMN-dep_DH"/>
</dbReference>
<dbReference type="InterPro" id="IPR012133">
    <property type="entry name" value="Alpha-hydoxy_acid_DH_FMN"/>
</dbReference>
<evidence type="ECO:0000256" key="1">
    <source>
        <dbReference type="ARBA" id="ARBA00001917"/>
    </source>
</evidence>
<evidence type="ECO:0000313" key="8">
    <source>
        <dbReference type="EMBL" id="RGP79868.1"/>
    </source>
</evidence>
<evidence type="ECO:0000256" key="2">
    <source>
        <dbReference type="ARBA" id="ARBA00023002"/>
    </source>
</evidence>
<gene>
    <name evidence="8" type="ORF">FLONG3_2048</name>
</gene>
<evidence type="ECO:0000313" key="9">
    <source>
        <dbReference type="Proteomes" id="UP000266234"/>
    </source>
</evidence>
<dbReference type="Pfam" id="PF01070">
    <property type="entry name" value="FMN_dh"/>
    <property type="match status" value="2"/>
</dbReference>